<feature type="domain" description="DUF5753" evidence="1">
    <location>
        <begin position="3"/>
        <end position="75"/>
    </location>
</feature>
<proteinExistence type="predicted"/>
<accession>A0AB39QQI3</accession>
<dbReference type="InterPro" id="IPR043917">
    <property type="entry name" value="DUF5753"/>
</dbReference>
<dbReference type="EMBL" id="CP163441">
    <property type="protein sequence ID" value="XDQ44702.1"/>
    <property type="molecule type" value="Genomic_DNA"/>
</dbReference>
<dbReference type="AlphaFoldDB" id="A0AB39QQI3"/>
<protein>
    <submittedName>
        <fullName evidence="2">Scr1 family TA system antitoxin-like transcriptional regulator</fullName>
    </submittedName>
</protein>
<organism evidence="2">
    <name type="scientific">Streptomyces sp. R39</name>
    <dbReference type="NCBI Taxonomy" id="3238631"/>
    <lineage>
        <taxon>Bacteria</taxon>
        <taxon>Bacillati</taxon>
        <taxon>Actinomycetota</taxon>
        <taxon>Actinomycetes</taxon>
        <taxon>Kitasatosporales</taxon>
        <taxon>Streptomycetaceae</taxon>
        <taxon>Streptomyces</taxon>
    </lineage>
</organism>
<reference evidence="2" key="1">
    <citation type="submission" date="2024-07" db="EMBL/GenBank/DDBJ databases">
        <authorList>
            <person name="Yu S.T."/>
        </authorList>
    </citation>
    <scope>NUCLEOTIDE SEQUENCE</scope>
    <source>
        <strain evidence="2">R39</strain>
    </source>
</reference>
<name>A0AB39QQI3_9ACTN</name>
<evidence type="ECO:0000259" key="1">
    <source>
        <dbReference type="Pfam" id="PF19054"/>
    </source>
</evidence>
<dbReference type="RefSeq" id="WP_369223556.1">
    <property type="nucleotide sequence ID" value="NZ_CP163441.1"/>
</dbReference>
<sequence length="91" mass="9977">MREALVAGGLKGEEPERQIEARIGRQKMLDDEDAPPSRVILSEAVLRNVLLGDLQAWRAQLEHLLEASECPYITLTSPCTSCRSAAGSTAW</sequence>
<evidence type="ECO:0000313" key="2">
    <source>
        <dbReference type="EMBL" id="XDQ44702.1"/>
    </source>
</evidence>
<gene>
    <name evidence="2" type="ORF">AB5J52_21865</name>
</gene>
<dbReference type="Pfam" id="PF19054">
    <property type="entry name" value="DUF5753"/>
    <property type="match status" value="1"/>
</dbReference>